<gene>
    <name evidence="1" type="ORF">H0H81_002755</name>
</gene>
<keyword evidence="2" id="KW-1185">Reference proteome</keyword>
<comment type="caution">
    <text evidence="1">The sequence shown here is derived from an EMBL/GenBank/DDBJ whole genome shotgun (WGS) entry which is preliminary data.</text>
</comment>
<evidence type="ECO:0000313" key="2">
    <source>
        <dbReference type="Proteomes" id="UP000717328"/>
    </source>
</evidence>
<protein>
    <submittedName>
        <fullName evidence="1">Uncharacterized protein</fullName>
    </submittedName>
</protein>
<evidence type="ECO:0000313" key="1">
    <source>
        <dbReference type="EMBL" id="KAG5653002.1"/>
    </source>
</evidence>
<name>A0A9P7GTT5_9AGAR</name>
<proteinExistence type="predicted"/>
<reference evidence="1" key="1">
    <citation type="submission" date="2021-02" db="EMBL/GenBank/DDBJ databases">
        <authorList>
            <person name="Nieuwenhuis M."/>
            <person name="Van De Peppel L.J.J."/>
        </authorList>
    </citation>
    <scope>NUCLEOTIDE SEQUENCE</scope>
    <source>
        <strain evidence="1">D49</strain>
    </source>
</reference>
<accession>A0A9P7GTT5</accession>
<dbReference type="EMBL" id="JABCKI010000082">
    <property type="protein sequence ID" value="KAG5653002.1"/>
    <property type="molecule type" value="Genomic_DNA"/>
</dbReference>
<dbReference type="Proteomes" id="UP000717328">
    <property type="component" value="Unassembled WGS sequence"/>
</dbReference>
<sequence length="176" mass="18869">MGDPISFTIELAPGIMSELATQGYSLCMSNVVGASEEGNVATVALPPTGEHGKATDLTIIFMADDKPAYSTTNKFSWNVAYSIGAMNVPWQDGGRQFLYCHTITEFRAVQVESQSEVVAVPIGQCYELDEWSSPPKIIKGVAGKLQFTTNKYDAAPVVYLAKVTANSNKVAPAPSK</sequence>
<dbReference type="OrthoDB" id="2987506at2759"/>
<dbReference type="AlphaFoldDB" id="A0A9P7GTT5"/>
<reference evidence="1" key="2">
    <citation type="submission" date="2021-10" db="EMBL/GenBank/DDBJ databases">
        <title>Phylogenomics reveals ancestral predisposition of the termite-cultivated fungus Termitomyces towards a domesticated lifestyle.</title>
        <authorList>
            <person name="Auxier B."/>
            <person name="Grum-Grzhimaylo A."/>
            <person name="Cardenas M.E."/>
            <person name="Lodge J.D."/>
            <person name="Laessoe T."/>
            <person name="Pedersen O."/>
            <person name="Smith M.E."/>
            <person name="Kuyper T.W."/>
            <person name="Franco-Molano E.A."/>
            <person name="Baroni T.J."/>
            <person name="Aanen D.K."/>
        </authorList>
    </citation>
    <scope>NUCLEOTIDE SEQUENCE</scope>
    <source>
        <strain evidence="1">D49</strain>
    </source>
</reference>
<organism evidence="1 2">
    <name type="scientific">Sphagnurus paluster</name>
    <dbReference type="NCBI Taxonomy" id="117069"/>
    <lineage>
        <taxon>Eukaryota</taxon>
        <taxon>Fungi</taxon>
        <taxon>Dikarya</taxon>
        <taxon>Basidiomycota</taxon>
        <taxon>Agaricomycotina</taxon>
        <taxon>Agaricomycetes</taxon>
        <taxon>Agaricomycetidae</taxon>
        <taxon>Agaricales</taxon>
        <taxon>Tricholomatineae</taxon>
        <taxon>Lyophyllaceae</taxon>
        <taxon>Sphagnurus</taxon>
    </lineage>
</organism>